<accession>R9GYK0</accession>
<evidence type="ECO:0000313" key="2">
    <source>
        <dbReference type="Proteomes" id="UP000014174"/>
    </source>
</evidence>
<protein>
    <submittedName>
        <fullName evidence="1">Uncharacterized protein</fullName>
    </submittedName>
</protein>
<gene>
    <name evidence="1" type="ORF">ADIARSV_0141</name>
</gene>
<comment type="caution">
    <text evidence="1">The sequence shown here is derived from an EMBL/GenBank/DDBJ whole genome shotgun (WGS) entry which is preliminary data.</text>
</comment>
<sequence>MSTETQVYDYNFLLEVTDNLLNTPYIESHDIDWDKLGNCSYDSIVERLCDLDDKSLRFYFLLHLFERIFNYDNSFLLSQLRNLNSDIEGKREKYLSEQLKDVEERNHFHGEDYWSEYLTNDKVFEYVLNCQVLLHGLIARLSEVSSRFEVDFNLLISKALMFFSIPDMKGRLTFEWKKPDGTYNTDDDDYSPATEIQKYREILYGDNSSLPVKPAPIVKEVFKTFVDTAISEEQLNEMYTILIDRLAINSDHTQKGTATHLYSLIKKLKKLGYFKKITNKALHPLINEAFKMKDIFQTYNQAPVYPKDLIVIKPLPKK</sequence>
<organism evidence="1 2">
    <name type="scientific">Arcticibacter svalbardensis MN12-7</name>
    <dbReference type="NCBI Taxonomy" id="1150600"/>
    <lineage>
        <taxon>Bacteria</taxon>
        <taxon>Pseudomonadati</taxon>
        <taxon>Bacteroidota</taxon>
        <taxon>Sphingobacteriia</taxon>
        <taxon>Sphingobacteriales</taxon>
        <taxon>Sphingobacteriaceae</taxon>
        <taxon>Arcticibacter</taxon>
    </lineage>
</organism>
<dbReference type="Proteomes" id="UP000014174">
    <property type="component" value="Unassembled WGS sequence"/>
</dbReference>
<proteinExistence type="predicted"/>
<dbReference type="RefSeq" id="WP_016193398.1">
    <property type="nucleotide sequence ID" value="NZ_AQPN01000002.1"/>
</dbReference>
<name>R9GYK0_9SPHI</name>
<reference evidence="1 2" key="1">
    <citation type="journal article" date="2013" name="Genome Announc.">
        <title>Draft Genome Sequence of Arcticibacter svalbardensis Strain MN12-7T, a Member of the Family Sphingobacteriaceae Isolated from an Arctic Soil Sample.</title>
        <authorList>
            <person name="Shivaji S."/>
            <person name="Ara S."/>
            <person name="Prasad S."/>
            <person name="Manasa B.P."/>
            <person name="Begum Z."/>
            <person name="Singh A."/>
            <person name="Kumar Pinnaka A."/>
        </authorList>
    </citation>
    <scope>NUCLEOTIDE SEQUENCE [LARGE SCALE GENOMIC DNA]</scope>
    <source>
        <strain evidence="1 2">MN12-7</strain>
    </source>
</reference>
<dbReference type="AlphaFoldDB" id="R9GYK0"/>
<dbReference type="EMBL" id="AQPN01000002">
    <property type="protein sequence ID" value="EOR96718.1"/>
    <property type="molecule type" value="Genomic_DNA"/>
</dbReference>
<evidence type="ECO:0000313" key="1">
    <source>
        <dbReference type="EMBL" id="EOR96718.1"/>
    </source>
</evidence>
<keyword evidence="2" id="KW-1185">Reference proteome</keyword>